<proteinExistence type="predicted"/>
<dbReference type="EMBL" id="CP158299">
    <property type="protein sequence ID" value="XBV86929.1"/>
    <property type="molecule type" value="Genomic_DNA"/>
</dbReference>
<protein>
    <submittedName>
        <fullName evidence="1">Uncharacterized protein</fullName>
    </submittedName>
</protein>
<reference evidence="1" key="1">
    <citation type="submission" date="2024-06" db="EMBL/GenBank/DDBJ databases">
        <title>Draft Genome Sequence of Deinococcus sonorensis Type Strain KR-87, a Biofilm Producing Representative of the Genus Deinococcus.</title>
        <authorList>
            <person name="Boren L.S."/>
            <person name="Grosso R.A."/>
            <person name="Hugenberg-Cox A.N."/>
            <person name="Hill J.T.E."/>
            <person name="Albert C.M."/>
            <person name="Tuohy J.M."/>
        </authorList>
    </citation>
    <scope>NUCLEOTIDE SEQUENCE</scope>
    <source>
        <strain evidence="1">KR-87</strain>
    </source>
</reference>
<dbReference type="KEGG" id="dsc:ABOD76_11645"/>
<dbReference type="RefSeq" id="WP_350245020.1">
    <property type="nucleotide sequence ID" value="NZ_CP158299.1"/>
</dbReference>
<sequence length="118" mass="12771">MKPITPRIHGMIDYSSVALMLAAPALLRLDGRAGLISRLFAGSYLGVSLLTRMPLGVKPVIPFPVHGQIELASAPALLALPLLSGAFKATRERLYFLSLLATVLTVYSLTDWQADPER</sequence>
<accession>A0AAU7UEK7</accession>
<gene>
    <name evidence="1" type="ORF">ABOD76_11645</name>
</gene>
<dbReference type="AlphaFoldDB" id="A0AAU7UEK7"/>
<name>A0AAU7UEK7_9DEIO</name>
<organism evidence="1">
    <name type="scientific">Deinococcus sonorensis KR-87</name>
    <dbReference type="NCBI Taxonomy" id="694439"/>
    <lineage>
        <taxon>Bacteria</taxon>
        <taxon>Thermotogati</taxon>
        <taxon>Deinococcota</taxon>
        <taxon>Deinococci</taxon>
        <taxon>Deinococcales</taxon>
        <taxon>Deinococcaceae</taxon>
        <taxon>Deinococcus</taxon>
    </lineage>
</organism>
<evidence type="ECO:0000313" key="1">
    <source>
        <dbReference type="EMBL" id="XBV86929.1"/>
    </source>
</evidence>